<feature type="transmembrane region" description="Helical" evidence="1">
    <location>
        <begin position="174"/>
        <end position="191"/>
    </location>
</feature>
<evidence type="ECO:0000313" key="2">
    <source>
        <dbReference type="EMBL" id="ABV59007.1"/>
    </source>
</evidence>
<proteinExistence type="predicted"/>
<organism evidence="2">
    <name type="scientific">Streptococcus agalactiae</name>
    <dbReference type="NCBI Taxonomy" id="1311"/>
    <lineage>
        <taxon>Bacteria</taxon>
        <taxon>Bacillati</taxon>
        <taxon>Bacillota</taxon>
        <taxon>Bacilli</taxon>
        <taxon>Lactobacillales</taxon>
        <taxon>Streptococcaceae</taxon>
        <taxon>Streptococcus</taxon>
    </lineage>
</organism>
<dbReference type="EMBL" id="EF990364">
    <property type="protein sequence ID" value="ABV59007.1"/>
    <property type="molecule type" value="Genomic_DNA"/>
</dbReference>
<feature type="transmembrane region" description="Helical" evidence="1">
    <location>
        <begin position="223"/>
        <end position="243"/>
    </location>
</feature>
<feature type="transmembrane region" description="Helical" evidence="1">
    <location>
        <begin position="106"/>
        <end position="126"/>
    </location>
</feature>
<feature type="transmembrane region" description="Helical" evidence="1">
    <location>
        <begin position="197"/>
        <end position="216"/>
    </location>
</feature>
<reference evidence="2" key="2">
    <citation type="submission" date="2007-06" db="EMBL/GenBank/DDBJ databases">
        <authorList>
            <person name="Martins E."/>
            <person name="Ramirez M."/>
            <person name="Melo-Cristino J."/>
        </authorList>
    </citation>
    <scope>NUCLEOTIDE SEQUENCE</scope>
    <source>
        <strain evidence="2">318905</strain>
    </source>
</reference>
<reference evidence="2" key="1">
    <citation type="journal article" date="2007" name="J. Clin. Microbiol.">
        <title>Reevaluating the serotype II capsular locus of Streptococcus agalactiae.</title>
        <authorList>
            <person name="Martins E.R."/>
            <person name="Melo-Cristino J."/>
            <person name="Ramirez M."/>
        </authorList>
    </citation>
    <scope>NUCLEOTIDE SEQUENCE</scope>
    <source>
        <strain evidence="2">318905</strain>
    </source>
</reference>
<feature type="transmembrane region" description="Helical" evidence="1">
    <location>
        <begin position="10"/>
        <end position="29"/>
    </location>
</feature>
<dbReference type="AlphaFoldDB" id="A8JZV8"/>
<accession>A8JZV8</accession>
<name>A8JZV8_STRAG</name>
<keyword evidence="1" id="KW-0812">Transmembrane</keyword>
<feature type="transmembrane region" description="Helical" evidence="1">
    <location>
        <begin position="293"/>
        <end position="313"/>
    </location>
</feature>
<evidence type="ECO:0000256" key="1">
    <source>
        <dbReference type="SAM" id="Phobius"/>
    </source>
</evidence>
<keyword evidence="1" id="KW-0472">Membrane</keyword>
<feature type="transmembrane region" description="Helical" evidence="1">
    <location>
        <begin position="152"/>
        <end position="169"/>
    </location>
</feature>
<protein>
    <submittedName>
        <fullName evidence="2">CPS polymerase</fullName>
    </submittedName>
</protein>
<sequence>MMKINKNKNYFFEVIFIILFSLLALYTGVYRDGNYLYDYLFLLYAFYAFLRSITITYSRKEIIILISVTILFVLNSFFSKGNSWLSILIILLGSRKIAIDRIIDSLLICKIISFIGVLTFVNLHILENKQVLTYRYGEVVARYAYGFNHPNTLHAFFFIIIMLFIYRFFTKLKYLHLVIILIINQYIYSISVARTGYFLVIFAVVFYIILRNNFLIQQVTFKIAPYVQFIAMFSLLLFSLFFFNTPIVSKLDNLLSGRIYYAKLILTDSLNLFGNEINYFIDRYILFFHDNSYSSTLALSGIIITFGYMYLYFKTSRKLVQDHNIAALYLFVSNSLLFYSEDYIREPFLNITLFFIGKYIFNELGEINE</sequence>
<gene>
    <name evidence="2" type="primary">cps2H</name>
</gene>
<keyword evidence="1" id="KW-1133">Transmembrane helix</keyword>
<feature type="transmembrane region" description="Helical" evidence="1">
    <location>
        <begin position="35"/>
        <end position="50"/>
    </location>
</feature>